<dbReference type="Proteomes" id="UP000076858">
    <property type="component" value="Unassembled WGS sequence"/>
</dbReference>
<evidence type="ECO:0000313" key="2">
    <source>
        <dbReference type="Proteomes" id="UP000076858"/>
    </source>
</evidence>
<sequence>MAFPLRWKCRKAQVERFWLYSTVSSNDCIAKQSILTESQPKISLVVRPEECGQEEEVYCICCSSDGPTTMQKEVKIIA</sequence>
<organism evidence="1 2">
    <name type="scientific">Daphnia magna</name>
    <dbReference type="NCBI Taxonomy" id="35525"/>
    <lineage>
        <taxon>Eukaryota</taxon>
        <taxon>Metazoa</taxon>
        <taxon>Ecdysozoa</taxon>
        <taxon>Arthropoda</taxon>
        <taxon>Crustacea</taxon>
        <taxon>Branchiopoda</taxon>
        <taxon>Diplostraca</taxon>
        <taxon>Cladocera</taxon>
        <taxon>Anomopoda</taxon>
        <taxon>Daphniidae</taxon>
        <taxon>Daphnia</taxon>
    </lineage>
</organism>
<dbReference type="EMBL" id="LRGB01009099">
    <property type="protein sequence ID" value="KZS00655.1"/>
    <property type="molecule type" value="Genomic_DNA"/>
</dbReference>
<proteinExistence type="predicted"/>
<protein>
    <submittedName>
        <fullName evidence="1">PHD finger and CXXC domain-containing-like protein</fullName>
    </submittedName>
</protein>
<reference evidence="1 2" key="1">
    <citation type="submission" date="2016-03" db="EMBL/GenBank/DDBJ databases">
        <title>EvidentialGene: Evidence-directed Construction of Genes on Genomes.</title>
        <authorList>
            <person name="Gilbert D.G."/>
            <person name="Choi J.-H."/>
            <person name="Mockaitis K."/>
            <person name="Colbourne J."/>
            <person name="Pfrender M."/>
        </authorList>
    </citation>
    <scope>NUCLEOTIDE SEQUENCE [LARGE SCALE GENOMIC DNA]</scope>
    <source>
        <strain evidence="1 2">Xinb3</strain>
        <tissue evidence="1">Complete organism</tissue>
    </source>
</reference>
<gene>
    <name evidence="1" type="ORF">APZ42_002968</name>
</gene>
<keyword evidence="2" id="KW-1185">Reference proteome</keyword>
<name>A0A164HXB3_9CRUS</name>
<dbReference type="AlphaFoldDB" id="A0A164HXB3"/>
<evidence type="ECO:0000313" key="1">
    <source>
        <dbReference type="EMBL" id="KZS00655.1"/>
    </source>
</evidence>
<accession>A0A164HXB3</accession>
<comment type="caution">
    <text evidence="1">The sequence shown here is derived from an EMBL/GenBank/DDBJ whole genome shotgun (WGS) entry which is preliminary data.</text>
</comment>